<proteinExistence type="predicted"/>
<feature type="compositionally biased region" description="Basic and acidic residues" evidence="1">
    <location>
        <begin position="113"/>
        <end position="134"/>
    </location>
</feature>
<evidence type="ECO:0000256" key="1">
    <source>
        <dbReference type="SAM" id="MobiDB-lite"/>
    </source>
</evidence>
<dbReference type="AlphaFoldDB" id="A0AAN6MN46"/>
<dbReference type="InterPro" id="IPR019180">
    <property type="entry name" value="Oxidoreductase-like_N"/>
</dbReference>
<dbReference type="EMBL" id="MU855420">
    <property type="protein sequence ID" value="KAK3903970.1"/>
    <property type="molecule type" value="Genomic_DNA"/>
</dbReference>
<evidence type="ECO:0000313" key="3">
    <source>
        <dbReference type="EMBL" id="KAK3903970.1"/>
    </source>
</evidence>
<accession>A0AAN6MN46</accession>
<feature type="domain" description="Oxidoreductase-like" evidence="2">
    <location>
        <begin position="172"/>
        <end position="215"/>
    </location>
</feature>
<sequence>MRRTIIGARPAHAVYRAFGGQQARRSFAATSSAEQVHPVGPFYEAVLRTPSGPTPKEEPPAPPKKAAAQEAKPAPKEQPAKPAAAAAESKPAQPAPEKAAAPKAAPTPAPTQETKKAAAQETKKAAAPVEDDKKPAKRARKPRQPVIFGSKLAGPAERAERLARMREQSRLVAGVLVPPKPDEPDNCCMSGCVNCVWDRYRDEMEEWAAKSAEAERRLKATEVGEGVGRTQEVVEAVERGRGMELGVHEEVVERGGEGGVGSDGGRVVEVEGEGFWDEELYKNLPVGIREFMKQEKRLKEKHLREGTLGG</sequence>
<evidence type="ECO:0000259" key="2">
    <source>
        <dbReference type="Pfam" id="PF09791"/>
    </source>
</evidence>
<reference evidence="3" key="1">
    <citation type="journal article" date="2023" name="Mol. Phylogenet. Evol.">
        <title>Genome-scale phylogeny and comparative genomics of the fungal order Sordariales.</title>
        <authorList>
            <person name="Hensen N."/>
            <person name="Bonometti L."/>
            <person name="Westerberg I."/>
            <person name="Brannstrom I.O."/>
            <person name="Guillou S."/>
            <person name="Cros-Aarteil S."/>
            <person name="Calhoun S."/>
            <person name="Haridas S."/>
            <person name="Kuo A."/>
            <person name="Mondo S."/>
            <person name="Pangilinan J."/>
            <person name="Riley R."/>
            <person name="LaButti K."/>
            <person name="Andreopoulos B."/>
            <person name="Lipzen A."/>
            <person name="Chen C."/>
            <person name="Yan M."/>
            <person name="Daum C."/>
            <person name="Ng V."/>
            <person name="Clum A."/>
            <person name="Steindorff A."/>
            <person name="Ohm R.A."/>
            <person name="Martin F."/>
            <person name="Silar P."/>
            <person name="Natvig D.O."/>
            <person name="Lalanne C."/>
            <person name="Gautier V."/>
            <person name="Ament-Velasquez S.L."/>
            <person name="Kruys A."/>
            <person name="Hutchinson M.I."/>
            <person name="Powell A.J."/>
            <person name="Barry K."/>
            <person name="Miller A.N."/>
            <person name="Grigoriev I.V."/>
            <person name="Debuchy R."/>
            <person name="Gladieux P."/>
            <person name="Hiltunen Thoren M."/>
            <person name="Johannesson H."/>
        </authorList>
    </citation>
    <scope>NUCLEOTIDE SEQUENCE</scope>
    <source>
        <strain evidence="3">CBS 103.79</strain>
    </source>
</reference>
<dbReference type="InterPro" id="IPR039251">
    <property type="entry name" value="OXLD1"/>
</dbReference>
<keyword evidence="4" id="KW-1185">Reference proteome</keyword>
<comment type="caution">
    <text evidence="3">The sequence shown here is derived from an EMBL/GenBank/DDBJ whole genome shotgun (WGS) entry which is preliminary data.</text>
</comment>
<dbReference type="Pfam" id="PF09791">
    <property type="entry name" value="Oxidored-like"/>
    <property type="match status" value="1"/>
</dbReference>
<reference evidence="3" key="2">
    <citation type="submission" date="2023-05" db="EMBL/GenBank/DDBJ databases">
        <authorList>
            <consortium name="Lawrence Berkeley National Laboratory"/>
            <person name="Steindorff A."/>
            <person name="Hensen N."/>
            <person name="Bonometti L."/>
            <person name="Westerberg I."/>
            <person name="Brannstrom I.O."/>
            <person name="Guillou S."/>
            <person name="Cros-Aarteil S."/>
            <person name="Calhoun S."/>
            <person name="Haridas S."/>
            <person name="Kuo A."/>
            <person name="Mondo S."/>
            <person name="Pangilinan J."/>
            <person name="Riley R."/>
            <person name="Labutti K."/>
            <person name="Andreopoulos B."/>
            <person name="Lipzen A."/>
            <person name="Chen C."/>
            <person name="Yanf M."/>
            <person name="Daum C."/>
            <person name="Ng V."/>
            <person name="Clum A."/>
            <person name="Ohm R."/>
            <person name="Martin F."/>
            <person name="Silar P."/>
            <person name="Natvig D."/>
            <person name="Lalanne C."/>
            <person name="Gautier V."/>
            <person name="Ament-Velasquez S.L."/>
            <person name="Kruys A."/>
            <person name="Hutchinson M.I."/>
            <person name="Powell A.J."/>
            <person name="Barry K."/>
            <person name="Miller A.N."/>
            <person name="Grigoriev I.V."/>
            <person name="Debuchy R."/>
            <person name="Gladieux P."/>
            <person name="Thoren M.H."/>
            <person name="Johannesson H."/>
        </authorList>
    </citation>
    <scope>NUCLEOTIDE SEQUENCE</scope>
    <source>
        <strain evidence="3">CBS 103.79</strain>
    </source>
</reference>
<feature type="compositionally biased region" description="Low complexity" evidence="1">
    <location>
        <begin position="80"/>
        <end position="112"/>
    </location>
</feature>
<organism evidence="3 4">
    <name type="scientific">Staphylotrichum tortipilum</name>
    <dbReference type="NCBI Taxonomy" id="2831512"/>
    <lineage>
        <taxon>Eukaryota</taxon>
        <taxon>Fungi</taxon>
        <taxon>Dikarya</taxon>
        <taxon>Ascomycota</taxon>
        <taxon>Pezizomycotina</taxon>
        <taxon>Sordariomycetes</taxon>
        <taxon>Sordariomycetidae</taxon>
        <taxon>Sordariales</taxon>
        <taxon>Chaetomiaceae</taxon>
        <taxon>Staphylotrichum</taxon>
    </lineage>
</organism>
<dbReference type="PANTHER" id="PTHR21193:SF3">
    <property type="entry name" value="OXIDOREDUCTASE-LIKE DOMAIN-CONTAINING PROTEIN 1"/>
    <property type="match status" value="1"/>
</dbReference>
<gene>
    <name evidence="3" type="ORF">C8A05DRAFT_14104</name>
</gene>
<dbReference type="PANTHER" id="PTHR21193">
    <property type="entry name" value="OXIDOREDUCTASE-LIKE DOMAIN-CONTAINING PROTEIN 1"/>
    <property type="match status" value="1"/>
</dbReference>
<feature type="region of interest" description="Disordered" evidence="1">
    <location>
        <begin position="21"/>
        <end position="145"/>
    </location>
</feature>
<dbReference type="Proteomes" id="UP001303889">
    <property type="component" value="Unassembled WGS sequence"/>
</dbReference>
<protein>
    <submittedName>
        <fullName evidence="3">Oxidoreductase-like protein</fullName>
    </submittedName>
</protein>
<dbReference type="GO" id="GO:0005739">
    <property type="term" value="C:mitochondrion"/>
    <property type="evidence" value="ECO:0007669"/>
    <property type="project" value="TreeGrafter"/>
</dbReference>
<evidence type="ECO:0000313" key="4">
    <source>
        <dbReference type="Proteomes" id="UP001303889"/>
    </source>
</evidence>
<name>A0AAN6MN46_9PEZI</name>